<reference evidence="1 2" key="1">
    <citation type="submission" date="2019-01" db="EMBL/GenBank/DDBJ databases">
        <title>The Spodoptera cosmioides nucleopolyhedrovirus (SpcoNPV) is a novel virus isolated from the polyphagous black armyworm, Spodoptera cosmioides (Walker) (Lepidoptera: Noctuidae).</title>
        <authorList>
            <person name="Santos E.R."/>
            <person name="Oliveira L.B."/>
            <person name="Silva L.A."/>
            <person name="Sosa-Gomez D.R."/>
            <person name="Ribeiro B.M."/>
            <person name="Ardisson-Araujo D.M.P."/>
        </authorList>
    </citation>
    <scope>NUCLEOTIDE SEQUENCE [LARGE SCALE GENOMIC DNA]</scope>
    <source>
        <strain evidence="1">VPN72</strain>
    </source>
</reference>
<name>A0A6B7KMK0_9ABAC</name>
<organism evidence="1 2">
    <name type="scientific">Spodoptera cosmioides nucleopolyhedrovirus</name>
    <dbReference type="NCBI Taxonomy" id="2605774"/>
    <lineage>
        <taxon>Viruses</taxon>
        <taxon>Viruses incertae sedis</taxon>
        <taxon>Naldaviricetes</taxon>
        <taxon>Lefavirales</taxon>
        <taxon>Baculoviridae</taxon>
        <taxon>Alphabaculovirus</taxon>
        <taxon>Alphabaculovirus spocosmioidis</taxon>
    </lineage>
</organism>
<protein>
    <submittedName>
        <fullName evidence="1">Uncharacterized protein</fullName>
    </submittedName>
</protein>
<proteinExistence type="predicted"/>
<dbReference type="Proteomes" id="UP001223634">
    <property type="component" value="Segment"/>
</dbReference>
<evidence type="ECO:0000313" key="2">
    <source>
        <dbReference type="Proteomes" id="UP001223634"/>
    </source>
</evidence>
<accession>A0A6B7KMK0</accession>
<evidence type="ECO:0000313" key="1">
    <source>
        <dbReference type="EMBL" id="QEI03474.1"/>
    </source>
</evidence>
<dbReference type="EMBL" id="MK419955">
    <property type="protein sequence ID" value="QEI03474.1"/>
    <property type="molecule type" value="Genomic_DNA"/>
</dbReference>
<keyword evidence="2" id="KW-1185">Reference proteome</keyword>
<sequence>MRLCAVSSKLVFSLVVDRLVIPLAHHIVRRALAYVRLVLFLLIVKRRQTFATLQLVIDRIVDDFFEFEIEFAHFY</sequence>